<dbReference type="CTD" id="388323"/>
<dbReference type="Gene3D" id="1.10.3520.10">
    <property type="entry name" value="Glycolipid transfer protein"/>
    <property type="match status" value="1"/>
</dbReference>
<dbReference type="GeneID" id="129340407"/>
<accession>A0AA97K9Y6</accession>
<evidence type="ECO:0000313" key="3">
    <source>
        <dbReference type="Proteomes" id="UP001190640"/>
    </source>
</evidence>
<evidence type="ECO:0000256" key="1">
    <source>
        <dbReference type="ARBA" id="ARBA00007148"/>
    </source>
</evidence>
<sequence>MGAPARASPRLCRLLLPGGAFLVLLLYLSSLRLPELHRRSACIWGGQPCHWLGDLPPNEEEGEQLPPLPAPAQTLDPLLWQTPHPPCRGQHFQIWHLQSAFAASLTPSREVLIGEYLKGWKELTKFMDSLGTAFGLITRETWSKITIMQDYQSGQHGAHYRTLQSMVTFELANGLVNFHSLPATHPPSGCRTLLRLHRALRWLQLFLDKLGSSEGGDASQMCASAYQETLAPYHSWWVRQAAALAFLAMPSQRELYGIICAEKEQHARTTLLATVRIIAHVYNITQEVFSAHEMLELP</sequence>
<proteinExistence type="inferred from homology"/>
<dbReference type="GO" id="GO:1902388">
    <property type="term" value="F:ceramide 1-phosphate transfer activity"/>
    <property type="evidence" value="ECO:0007669"/>
    <property type="project" value="TreeGrafter"/>
</dbReference>
<dbReference type="InterPro" id="IPR014830">
    <property type="entry name" value="Glycolipid_transfer_prot_dom"/>
</dbReference>
<dbReference type="PANTHER" id="PTHR10219:SF19">
    <property type="entry name" value="GLYCOLIPID TRANSFER PROTEIN DOMAIN-CONTAINING PROTEIN 2"/>
    <property type="match status" value="1"/>
</dbReference>
<dbReference type="GO" id="GO:1902387">
    <property type="term" value="F:ceramide 1-phosphate binding"/>
    <property type="evidence" value="ECO:0007669"/>
    <property type="project" value="TreeGrafter"/>
</dbReference>
<name>A0AA97K9Y6_EUBMA</name>
<dbReference type="KEGG" id="emc:129340407"/>
<dbReference type="PANTHER" id="PTHR10219">
    <property type="entry name" value="GLYCOLIPID TRANSFER PROTEIN-RELATED"/>
    <property type="match status" value="1"/>
</dbReference>
<keyword evidence="3" id="KW-1185">Reference proteome</keyword>
<gene>
    <name evidence="4" type="primary">GLTPD2</name>
</gene>
<dbReference type="SUPFAM" id="SSF110004">
    <property type="entry name" value="Glycolipid transfer protein, GLTP"/>
    <property type="match status" value="1"/>
</dbReference>
<evidence type="ECO:0000313" key="4">
    <source>
        <dbReference type="RefSeq" id="XP_054851169.1"/>
    </source>
</evidence>
<dbReference type="Pfam" id="PF08718">
    <property type="entry name" value="GLTP"/>
    <property type="match status" value="1"/>
</dbReference>
<dbReference type="GO" id="GO:0016020">
    <property type="term" value="C:membrane"/>
    <property type="evidence" value="ECO:0007669"/>
    <property type="project" value="TreeGrafter"/>
</dbReference>
<comment type="similarity">
    <text evidence="1">Belongs to the GLTP family.</text>
</comment>
<dbReference type="GO" id="GO:0005829">
    <property type="term" value="C:cytosol"/>
    <property type="evidence" value="ECO:0007669"/>
    <property type="project" value="TreeGrafter"/>
</dbReference>
<dbReference type="AlphaFoldDB" id="A0AA97K9Y6"/>
<dbReference type="InterPro" id="IPR036497">
    <property type="entry name" value="GLTP_sf"/>
</dbReference>
<feature type="domain" description="Glycolipid transfer protein" evidence="2">
    <location>
        <begin position="113"/>
        <end position="260"/>
    </location>
</feature>
<reference evidence="4" key="1">
    <citation type="submission" date="2025-08" db="UniProtKB">
        <authorList>
            <consortium name="RefSeq"/>
        </authorList>
    </citation>
    <scope>IDENTIFICATION</scope>
    <source>
        <tissue evidence="4">Blood</tissue>
    </source>
</reference>
<dbReference type="GO" id="GO:0032691">
    <property type="term" value="P:negative regulation of interleukin-1 beta production"/>
    <property type="evidence" value="ECO:0007669"/>
    <property type="project" value="UniProtKB-ARBA"/>
</dbReference>
<dbReference type="Proteomes" id="UP001190640">
    <property type="component" value="Chromosome 12"/>
</dbReference>
<organism evidence="3 4">
    <name type="scientific">Eublepharis macularius</name>
    <name type="common">Leopard gecko</name>
    <name type="synonym">Cyrtodactylus macularius</name>
    <dbReference type="NCBI Taxonomy" id="481883"/>
    <lineage>
        <taxon>Eukaryota</taxon>
        <taxon>Metazoa</taxon>
        <taxon>Chordata</taxon>
        <taxon>Craniata</taxon>
        <taxon>Vertebrata</taxon>
        <taxon>Euteleostomi</taxon>
        <taxon>Lepidosauria</taxon>
        <taxon>Squamata</taxon>
        <taxon>Bifurcata</taxon>
        <taxon>Gekkota</taxon>
        <taxon>Eublepharidae</taxon>
        <taxon>Eublepharinae</taxon>
        <taxon>Eublepharis</taxon>
    </lineage>
</organism>
<dbReference type="FunFam" id="1.10.3520.10:FF:000002">
    <property type="entry name" value="Ceramide-1-phosphate transfer protein"/>
    <property type="match status" value="1"/>
</dbReference>
<dbReference type="RefSeq" id="XP_054851169.1">
    <property type="nucleotide sequence ID" value="XM_054995194.1"/>
</dbReference>
<protein>
    <submittedName>
        <fullName evidence="4">Glycolipid transfer protein domain-containing protein 2 isoform X1</fullName>
    </submittedName>
</protein>
<evidence type="ECO:0000259" key="2">
    <source>
        <dbReference type="Pfam" id="PF08718"/>
    </source>
</evidence>